<comment type="caution">
    <text evidence="9">The sequence shown here is derived from an EMBL/GenBank/DDBJ whole genome shotgun (WGS) entry which is preliminary data.</text>
</comment>
<keyword evidence="6" id="KW-0333">Golgi apparatus</keyword>
<proteinExistence type="inferred from homology"/>
<organism evidence="9 10">
    <name type="scientific">Paecilomyces lecythidis</name>
    <dbReference type="NCBI Taxonomy" id="3004212"/>
    <lineage>
        <taxon>Eukaryota</taxon>
        <taxon>Fungi</taxon>
        <taxon>Dikarya</taxon>
        <taxon>Ascomycota</taxon>
        <taxon>Pezizomycotina</taxon>
        <taxon>Eurotiomycetes</taxon>
        <taxon>Eurotiomycetidae</taxon>
        <taxon>Eurotiales</taxon>
        <taxon>Thermoascaceae</taxon>
        <taxon>Paecilomyces</taxon>
    </lineage>
</organism>
<keyword evidence="4" id="KW-0813">Transport</keyword>
<evidence type="ECO:0000256" key="4">
    <source>
        <dbReference type="ARBA" id="ARBA00022448"/>
    </source>
</evidence>
<evidence type="ECO:0000256" key="1">
    <source>
        <dbReference type="ARBA" id="ARBA00004395"/>
    </source>
</evidence>
<comment type="similarity">
    <text evidence="2">Belongs to the COG1 family.</text>
</comment>
<name>A0ABR3YGM2_9EURO</name>
<dbReference type="PANTHER" id="PTHR31658:SF0">
    <property type="entry name" value="CONSERVED OLIGOMERIC GOLGI COMPLEX SUBUNIT 1"/>
    <property type="match status" value="1"/>
</dbReference>
<evidence type="ECO:0000256" key="3">
    <source>
        <dbReference type="ARBA" id="ARBA00020978"/>
    </source>
</evidence>
<evidence type="ECO:0000313" key="10">
    <source>
        <dbReference type="Proteomes" id="UP001583193"/>
    </source>
</evidence>
<keyword evidence="7" id="KW-0472">Membrane</keyword>
<evidence type="ECO:0000256" key="7">
    <source>
        <dbReference type="ARBA" id="ARBA00023136"/>
    </source>
</evidence>
<dbReference type="Pfam" id="PF08700">
    <property type="entry name" value="VPS51_Exo84_N"/>
    <property type="match status" value="1"/>
</dbReference>
<dbReference type="Proteomes" id="UP001583193">
    <property type="component" value="Unassembled WGS sequence"/>
</dbReference>
<keyword evidence="10" id="KW-1185">Reference proteome</keyword>
<evidence type="ECO:0000256" key="5">
    <source>
        <dbReference type="ARBA" id="ARBA00022927"/>
    </source>
</evidence>
<evidence type="ECO:0000256" key="8">
    <source>
        <dbReference type="SAM" id="MobiDB-lite"/>
    </source>
</evidence>
<reference evidence="9 10" key="1">
    <citation type="journal article" date="2024" name="IMA Fungus">
        <title>IMA Genome - F19 : A genome assembly and annotation guide to empower mycologists, including annotated draft genome sequences of Ceratocystis pirilliformis, Diaporthe australafricana, Fusarium ophioides, Paecilomyces lecythidis, and Sporothrix stenoceras.</title>
        <authorList>
            <person name="Aylward J."/>
            <person name="Wilson A.M."/>
            <person name="Visagie C.M."/>
            <person name="Spraker J."/>
            <person name="Barnes I."/>
            <person name="Buitendag C."/>
            <person name="Ceriani C."/>
            <person name="Del Mar Angel L."/>
            <person name="du Plessis D."/>
            <person name="Fuchs T."/>
            <person name="Gasser K."/>
            <person name="Kramer D."/>
            <person name="Li W."/>
            <person name="Munsamy K."/>
            <person name="Piso A."/>
            <person name="Price J.L."/>
            <person name="Sonnekus B."/>
            <person name="Thomas C."/>
            <person name="van der Nest A."/>
            <person name="van Dijk A."/>
            <person name="van Heerden A."/>
            <person name="van Vuuren N."/>
            <person name="Yilmaz N."/>
            <person name="Duong T.A."/>
            <person name="van der Merwe N.A."/>
            <person name="Wingfield M.J."/>
            <person name="Wingfield B.D."/>
        </authorList>
    </citation>
    <scope>NUCLEOTIDE SEQUENCE [LARGE SCALE GENOMIC DNA]</scope>
    <source>
        <strain evidence="9 10">CMW 18167</strain>
    </source>
</reference>
<dbReference type="InterPro" id="IPR033370">
    <property type="entry name" value="COG1"/>
</dbReference>
<feature type="region of interest" description="Disordered" evidence="8">
    <location>
        <begin position="671"/>
        <end position="713"/>
    </location>
</feature>
<protein>
    <recommendedName>
        <fullName evidence="3">Conserved oligomeric Golgi complex subunit 1</fullName>
    </recommendedName>
</protein>
<keyword evidence="5" id="KW-0653">Protein transport</keyword>
<accession>A0ABR3YGM2</accession>
<comment type="subcellular location">
    <subcellularLocation>
        <location evidence="1">Golgi apparatus membrane</location>
        <topology evidence="1">Peripheral membrane protein</topology>
    </subcellularLocation>
</comment>
<evidence type="ECO:0000256" key="6">
    <source>
        <dbReference type="ARBA" id="ARBA00023034"/>
    </source>
</evidence>
<dbReference type="EMBL" id="JAVDPF010000001">
    <property type="protein sequence ID" value="KAL1886901.1"/>
    <property type="molecule type" value="Genomic_DNA"/>
</dbReference>
<feature type="compositionally biased region" description="Low complexity" evidence="8">
    <location>
        <begin position="675"/>
        <end position="691"/>
    </location>
</feature>
<sequence length="790" mass="88480">MAAAETPDPQSLKSWQEAFQYPVPTVRRVEQELRRDIASNKEKLRALVGTRYRDLLGTAETIVEMSGEIEQVDAHLTDIGRRCNPRLMQKKAAHLGQVKRDASGIGSDTESRAFAAQMALQHRCTSAISRLLRKNAAPLLIVKILVIARSLDKTLSQNKTKPPFLETLRTQLISLRKTVLKRIDRRLTSVKSTADEIIETLAAFCLATSSSSEDAIRHFHRVRLNAIAAQLELSDPSGANILKALKQYIRTLQTSKILFSRRLSDTLGKLKARPILTDGEIRQLDDLDLEIYERWVAAEVKNFTPWIKVTDFQKADAEKSIKQWSKEAFEGFMKGAQRCLKDFHNFSELILLRKSAFDIWLSARGSTPTYSSLSILEGIRNLFNGQLTVILRAQAKNLDSIGKRASSVVKDWDNKEHDPAQSLWDPALTSLDYSGGASTFKQAVMDVLLGRDSDISSIEESYHAWKTSVETTRNLVEDLKRTRWEDVFDEAEDEDTAVDPAALLNEDDPAVLQEEQKSAVSQAFVDLQSLFRDIVGNFGTSCQSEKAAFVLRLIRDIRRDAPNDFLAENFVFAQETVPKLQETLAAAVASQVDPLTIKPRLSGQGQKVPGRTLWEGETELPVQPSPAVFKYLRRLHAAMEHHGPDLWNPSSITVLKKTLVKHTSESLRSTYESLSTANASTPTSSAPSDSSNSEESETKEDNSKSSDSNHQPLSPELLHDWKIQLIFDSIYLQKAFAVKNGLDSKDELSTLTDTIQEDVDPKKEFSKGLTKAAQEYWKRTELLFGLLGTP</sequence>
<evidence type="ECO:0000313" key="9">
    <source>
        <dbReference type="EMBL" id="KAL1886901.1"/>
    </source>
</evidence>
<gene>
    <name evidence="9" type="ORF">Plec18167_000836</name>
</gene>
<evidence type="ECO:0000256" key="2">
    <source>
        <dbReference type="ARBA" id="ARBA00006653"/>
    </source>
</evidence>
<dbReference type="PANTHER" id="PTHR31658">
    <property type="entry name" value="CONSERVED OLIGOMERIC GOLGI COMPLEX SUBUNIT 1"/>
    <property type="match status" value="1"/>
</dbReference>